<evidence type="ECO:0000313" key="4">
    <source>
        <dbReference type="Proteomes" id="UP000696573"/>
    </source>
</evidence>
<dbReference type="Proteomes" id="UP000696573">
    <property type="component" value="Unassembled WGS sequence"/>
</dbReference>
<sequence>MSSDRQVRGRRSAGCATCRKRKVKCDEKRPVCDRCRRGFHVCLGYDTIPIFVFEDKQLGKPVPSNRTFQSGRGLIASRMAEDSRAAQKHSGLLTTEIPASLNISAFSQDIVLSYMISTLSDTFLHSSSAPEIHEDAPSFLTVLSTKNRDSPAFICGLSSAEALFGHMHGDKSMVRHSSTLYDEALHRFQRDLEMLGSHGGWAQHYVAIWSCLFLVLYELLAGMGPINWVHHSLGMAALAQSAGPAAFQSPMARELLLVLRSFIVVADIARRKRSFLNQDEWKTIPWEVDPDTKATGDKLQDLFCRVPGILEDNDEVLRCPSKTRLRALQDEVSLALDELFRLQVRWMQENQDCYWEIPTIRANSIWVSESNEPLFGCVLWFGSFRLALDYIYFFVMWLLLHGVCTSASLGELTKPPQSLLQGVMSSPSMIRLGDATPQEHAVEVCRAVDFLLLGEDGHRGPMSLLFPMKIASRYLEDLPEMFQCLGRVLHRISADKGFGLGDQVLNMERTDFCSNPRKQT</sequence>
<dbReference type="PANTHER" id="PTHR38111:SF2">
    <property type="entry name" value="FINGER DOMAIN PROTEIN, PUTATIVE (AFU_ORTHOLOGUE AFUA_1G01560)-RELATED"/>
    <property type="match status" value="1"/>
</dbReference>
<dbReference type="GO" id="GO:0008270">
    <property type="term" value="F:zinc ion binding"/>
    <property type="evidence" value="ECO:0007669"/>
    <property type="project" value="InterPro"/>
</dbReference>
<dbReference type="Gene3D" id="4.10.240.10">
    <property type="entry name" value="Zn(2)-C6 fungal-type DNA-binding domain"/>
    <property type="match status" value="1"/>
</dbReference>
<comment type="caution">
    <text evidence="3">The sequence shown here is derived from an EMBL/GenBank/DDBJ whole genome shotgun (WGS) entry which is preliminary data.</text>
</comment>
<feature type="domain" description="Zn(2)-C6 fungal-type" evidence="2">
    <location>
        <begin position="14"/>
        <end position="42"/>
    </location>
</feature>
<dbReference type="AlphaFoldDB" id="A0A9N9YVV4"/>
<keyword evidence="1" id="KW-0539">Nucleus</keyword>
<gene>
    <name evidence="3" type="ORF">CRHIZ90672A_00006441</name>
</gene>
<dbReference type="SMART" id="SM00066">
    <property type="entry name" value="GAL4"/>
    <property type="match status" value="1"/>
</dbReference>
<evidence type="ECO:0000313" key="3">
    <source>
        <dbReference type="EMBL" id="CAH0039015.1"/>
    </source>
</evidence>
<accession>A0A9N9YVV4</accession>
<protein>
    <recommendedName>
        <fullName evidence="2">Zn(2)-C6 fungal-type domain-containing protein</fullName>
    </recommendedName>
</protein>
<organism evidence="3 4">
    <name type="scientific">Clonostachys rhizophaga</name>
    <dbReference type="NCBI Taxonomy" id="160324"/>
    <lineage>
        <taxon>Eukaryota</taxon>
        <taxon>Fungi</taxon>
        <taxon>Dikarya</taxon>
        <taxon>Ascomycota</taxon>
        <taxon>Pezizomycotina</taxon>
        <taxon>Sordariomycetes</taxon>
        <taxon>Hypocreomycetidae</taxon>
        <taxon>Hypocreales</taxon>
        <taxon>Bionectriaceae</taxon>
        <taxon>Clonostachys</taxon>
    </lineage>
</organism>
<evidence type="ECO:0000256" key="1">
    <source>
        <dbReference type="ARBA" id="ARBA00023242"/>
    </source>
</evidence>
<dbReference type="PROSITE" id="PS50048">
    <property type="entry name" value="ZN2_CY6_FUNGAL_2"/>
    <property type="match status" value="1"/>
</dbReference>
<dbReference type="InterPro" id="IPR036864">
    <property type="entry name" value="Zn2-C6_fun-type_DNA-bd_sf"/>
</dbReference>
<reference evidence="3" key="1">
    <citation type="submission" date="2021-10" db="EMBL/GenBank/DDBJ databases">
        <authorList>
            <person name="Piombo E."/>
        </authorList>
    </citation>
    <scope>NUCLEOTIDE SEQUENCE</scope>
</reference>
<keyword evidence="4" id="KW-1185">Reference proteome</keyword>
<dbReference type="CDD" id="cd00067">
    <property type="entry name" value="GAL4"/>
    <property type="match status" value="1"/>
</dbReference>
<dbReference type="OrthoDB" id="5126878at2759"/>
<dbReference type="InterPro" id="IPR053178">
    <property type="entry name" value="Osmoadaptation_assoc"/>
</dbReference>
<dbReference type="EMBL" id="CABFNQ020000760">
    <property type="protein sequence ID" value="CAH0039015.1"/>
    <property type="molecule type" value="Genomic_DNA"/>
</dbReference>
<dbReference type="PANTHER" id="PTHR38111">
    <property type="entry name" value="ZN(2)-C6 FUNGAL-TYPE DOMAIN-CONTAINING PROTEIN-RELATED"/>
    <property type="match status" value="1"/>
</dbReference>
<dbReference type="InterPro" id="IPR001138">
    <property type="entry name" value="Zn2Cys6_DnaBD"/>
</dbReference>
<evidence type="ECO:0000259" key="2">
    <source>
        <dbReference type="PROSITE" id="PS50048"/>
    </source>
</evidence>
<dbReference type="Pfam" id="PF00172">
    <property type="entry name" value="Zn_clus"/>
    <property type="match status" value="1"/>
</dbReference>
<proteinExistence type="predicted"/>
<name>A0A9N9YVV4_9HYPO</name>
<dbReference type="SUPFAM" id="SSF57701">
    <property type="entry name" value="Zn2/Cys6 DNA-binding domain"/>
    <property type="match status" value="1"/>
</dbReference>
<dbReference type="GO" id="GO:0000981">
    <property type="term" value="F:DNA-binding transcription factor activity, RNA polymerase II-specific"/>
    <property type="evidence" value="ECO:0007669"/>
    <property type="project" value="InterPro"/>
</dbReference>